<dbReference type="AlphaFoldDB" id="A0A0N4ZB59"/>
<dbReference type="InterPro" id="IPR043129">
    <property type="entry name" value="ATPase_NBD"/>
</dbReference>
<evidence type="ECO:0000256" key="2">
    <source>
        <dbReference type="ARBA" id="ARBA00022679"/>
    </source>
</evidence>
<dbReference type="InterPro" id="IPR018485">
    <property type="entry name" value="FGGY_C"/>
</dbReference>
<evidence type="ECO:0000256" key="1">
    <source>
        <dbReference type="ARBA" id="ARBA00009156"/>
    </source>
</evidence>
<dbReference type="GO" id="GO:0016301">
    <property type="term" value="F:kinase activity"/>
    <property type="evidence" value="ECO:0007669"/>
    <property type="project" value="UniProtKB-KW"/>
</dbReference>
<sequence>MTENLKSPEPNKKRHVLAVDIGTTTIKVAIINEKNKIVLCESEQVNVEISRKNDIFQAEMDPEDVWVQFIELVRKTIKKFGSSDLIESFGICCQRNTFVSWDKRNMKPVHPLITWKDCRGKDACDEWNNGAFIKTLNIVGSILYFFTKGEKFKSIKIFRFINAMVSHRFLAISKEYKEIEVLRKEGLLGFGFLDTWIIAKLTGGNKIVTDPSGCSTTGLFDPYVQSWGTFMLKIISFPGEILPNITSSAGEIIGFTNESFFGVELPICSIMGDQQAALIGSGCFSEGDVKISLGTGSFINVNTGKNIFASLYGLYPVCAYKIKNNYCFAVEGVSSDTSEVITWAGKMNLYDTLENSSNIAFTGNTDNYLNFFPSFSGVQTPINDTNACCAFLGINTNTKKEDMLRAIFESIAFRVFQLWKAVLKEVSNFKHGKIRICGGVASNDFICQTICTLLNISIERPSDYTSTALIGSAFMCGITRGYYDVTGVEDVICIDKVFYPDNAQYNHLLDKYNSWEKALERTLEYYKK</sequence>
<evidence type="ECO:0000256" key="4">
    <source>
        <dbReference type="ARBA" id="ARBA00022777"/>
    </source>
</evidence>
<evidence type="ECO:0000313" key="9">
    <source>
        <dbReference type="WBParaSite" id="PTRK_0000477200.1"/>
    </source>
</evidence>
<dbReference type="GO" id="GO:0046167">
    <property type="term" value="P:glycerol-3-phosphate biosynthetic process"/>
    <property type="evidence" value="ECO:0007669"/>
    <property type="project" value="TreeGrafter"/>
</dbReference>
<dbReference type="GO" id="GO:0006641">
    <property type="term" value="P:triglyceride metabolic process"/>
    <property type="evidence" value="ECO:0007669"/>
    <property type="project" value="TreeGrafter"/>
</dbReference>
<keyword evidence="2" id="KW-0808">Transferase</keyword>
<proteinExistence type="inferred from homology"/>
<dbReference type="GO" id="GO:0005739">
    <property type="term" value="C:mitochondrion"/>
    <property type="evidence" value="ECO:0007669"/>
    <property type="project" value="TreeGrafter"/>
</dbReference>
<dbReference type="InterPro" id="IPR018484">
    <property type="entry name" value="FGGY_N"/>
</dbReference>
<dbReference type="InterPro" id="IPR000577">
    <property type="entry name" value="Carb_kinase_FGGY"/>
</dbReference>
<dbReference type="SUPFAM" id="SSF53067">
    <property type="entry name" value="Actin-like ATPase domain"/>
    <property type="match status" value="2"/>
</dbReference>
<dbReference type="CDD" id="cd07793">
    <property type="entry name" value="ASKHA_NBD_FGGY_GK5-like"/>
    <property type="match status" value="1"/>
</dbReference>
<dbReference type="InterPro" id="IPR037444">
    <property type="entry name" value="GK5"/>
</dbReference>
<dbReference type="Proteomes" id="UP000038045">
    <property type="component" value="Unplaced"/>
</dbReference>
<keyword evidence="5" id="KW-0067">ATP-binding</keyword>
<evidence type="ECO:0000259" key="7">
    <source>
        <dbReference type="Pfam" id="PF02782"/>
    </source>
</evidence>
<accession>A0A0N4ZB59</accession>
<protein>
    <submittedName>
        <fullName evidence="9">Glycerol kinase</fullName>
    </submittedName>
</protein>
<dbReference type="Pfam" id="PF00370">
    <property type="entry name" value="FGGY_N"/>
    <property type="match status" value="1"/>
</dbReference>
<organism evidence="8 9">
    <name type="scientific">Parastrongyloides trichosuri</name>
    <name type="common">Possum-specific nematode worm</name>
    <dbReference type="NCBI Taxonomy" id="131310"/>
    <lineage>
        <taxon>Eukaryota</taxon>
        <taxon>Metazoa</taxon>
        <taxon>Ecdysozoa</taxon>
        <taxon>Nematoda</taxon>
        <taxon>Chromadorea</taxon>
        <taxon>Rhabditida</taxon>
        <taxon>Tylenchina</taxon>
        <taxon>Panagrolaimomorpha</taxon>
        <taxon>Strongyloidoidea</taxon>
        <taxon>Strongyloididae</taxon>
        <taxon>Parastrongyloides</taxon>
    </lineage>
</organism>
<keyword evidence="4" id="KW-0418">Kinase</keyword>
<keyword evidence="8" id="KW-1185">Reference proteome</keyword>
<name>A0A0N4ZB59_PARTI</name>
<evidence type="ECO:0000256" key="3">
    <source>
        <dbReference type="ARBA" id="ARBA00022741"/>
    </source>
</evidence>
<evidence type="ECO:0000256" key="5">
    <source>
        <dbReference type="ARBA" id="ARBA00022840"/>
    </source>
</evidence>
<evidence type="ECO:0000313" key="8">
    <source>
        <dbReference type="Proteomes" id="UP000038045"/>
    </source>
</evidence>
<dbReference type="PIRSF" id="PIRSF000538">
    <property type="entry name" value="GlpK"/>
    <property type="match status" value="1"/>
</dbReference>
<evidence type="ECO:0000259" key="6">
    <source>
        <dbReference type="Pfam" id="PF00370"/>
    </source>
</evidence>
<dbReference type="Pfam" id="PF02782">
    <property type="entry name" value="FGGY_C"/>
    <property type="match status" value="1"/>
</dbReference>
<feature type="domain" description="Carbohydrate kinase FGGY C-terminal" evidence="7">
    <location>
        <begin position="290"/>
        <end position="478"/>
    </location>
</feature>
<feature type="domain" description="Carbohydrate kinase FGGY N-terminal" evidence="6">
    <location>
        <begin position="16"/>
        <end position="280"/>
    </location>
</feature>
<keyword evidence="3" id="KW-0547">Nucleotide-binding</keyword>
<dbReference type="PANTHER" id="PTHR10196:SF68">
    <property type="entry name" value="GLYCEROL KINASE 5-RELATED"/>
    <property type="match status" value="1"/>
</dbReference>
<dbReference type="GO" id="GO:0005524">
    <property type="term" value="F:ATP binding"/>
    <property type="evidence" value="ECO:0007669"/>
    <property type="project" value="UniProtKB-KW"/>
</dbReference>
<reference evidence="9" key="1">
    <citation type="submission" date="2017-02" db="UniProtKB">
        <authorList>
            <consortium name="WormBaseParasite"/>
        </authorList>
    </citation>
    <scope>IDENTIFICATION</scope>
</reference>
<comment type="similarity">
    <text evidence="1">Belongs to the FGGY kinase family.</text>
</comment>
<dbReference type="WBParaSite" id="PTRK_0000477200.1">
    <property type="protein sequence ID" value="PTRK_0000477200.1"/>
    <property type="gene ID" value="PTRK_0000477200"/>
</dbReference>
<dbReference type="STRING" id="131310.A0A0N4ZB59"/>
<dbReference type="Gene3D" id="3.30.420.40">
    <property type="match status" value="2"/>
</dbReference>
<dbReference type="PANTHER" id="PTHR10196">
    <property type="entry name" value="SUGAR KINASE"/>
    <property type="match status" value="1"/>
</dbReference>
<dbReference type="GO" id="GO:0006071">
    <property type="term" value="P:glycerol metabolic process"/>
    <property type="evidence" value="ECO:0007669"/>
    <property type="project" value="TreeGrafter"/>
</dbReference>